<proteinExistence type="predicted"/>
<name>A0A7W7RR06_9ACTN</name>
<dbReference type="AlphaFoldDB" id="A0A7W7RR06"/>
<dbReference type="RefSeq" id="WP_184753119.1">
    <property type="nucleotide sequence ID" value="NZ_BAABEK010000078.1"/>
</dbReference>
<keyword evidence="1" id="KW-0175">Coiled coil</keyword>
<feature type="coiled-coil region" evidence="1">
    <location>
        <begin position="7"/>
        <end position="66"/>
    </location>
</feature>
<reference evidence="2 3" key="1">
    <citation type="submission" date="2020-08" db="EMBL/GenBank/DDBJ databases">
        <title>Sequencing the genomes of 1000 actinobacteria strains.</title>
        <authorList>
            <person name="Klenk H.-P."/>
        </authorList>
    </citation>
    <scope>NUCLEOTIDE SEQUENCE [LARGE SCALE GENOMIC DNA]</scope>
    <source>
        <strain evidence="2 3">DSM 43023</strain>
    </source>
</reference>
<evidence type="ECO:0000313" key="3">
    <source>
        <dbReference type="Proteomes" id="UP000534286"/>
    </source>
</evidence>
<comment type="caution">
    <text evidence="2">The sequence shown here is derived from an EMBL/GenBank/DDBJ whole genome shotgun (WGS) entry which is preliminary data.</text>
</comment>
<dbReference type="Proteomes" id="UP000534286">
    <property type="component" value="Unassembled WGS sequence"/>
</dbReference>
<accession>A0A7W7RR06</accession>
<protein>
    <submittedName>
        <fullName evidence="2">Putative nuclease with TOPRIM domain</fullName>
    </submittedName>
</protein>
<keyword evidence="3" id="KW-1185">Reference proteome</keyword>
<evidence type="ECO:0000313" key="2">
    <source>
        <dbReference type="EMBL" id="MBB4936591.1"/>
    </source>
</evidence>
<evidence type="ECO:0000256" key="1">
    <source>
        <dbReference type="SAM" id="Coils"/>
    </source>
</evidence>
<gene>
    <name evidence="2" type="ORF">FHR32_000896</name>
</gene>
<sequence length="78" mass="8689">MSIQKELQQVEEDLKRLRNEVAELRRQVGELGPTDAAERSALINMADEQESLANELEARHEGLLKQIGDSGCLDSQSP</sequence>
<organism evidence="2 3">
    <name type="scientific">Streptosporangium album</name>
    <dbReference type="NCBI Taxonomy" id="47479"/>
    <lineage>
        <taxon>Bacteria</taxon>
        <taxon>Bacillati</taxon>
        <taxon>Actinomycetota</taxon>
        <taxon>Actinomycetes</taxon>
        <taxon>Streptosporangiales</taxon>
        <taxon>Streptosporangiaceae</taxon>
        <taxon>Streptosporangium</taxon>
    </lineage>
</organism>
<dbReference type="EMBL" id="JACHJU010000001">
    <property type="protein sequence ID" value="MBB4936591.1"/>
    <property type="molecule type" value="Genomic_DNA"/>
</dbReference>